<evidence type="ECO:0000313" key="7">
    <source>
        <dbReference type="EMBL" id="TWO72852.1"/>
    </source>
</evidence>
<dbReference type="InterPro" id="IPR036922">
    <property type="entry name" value="Rieske_2Fe-2S_sf"/>
</dbReference>
<dbReference type="PANTHER" id="PTHR21266:SF60">
    <property type="entry name" value="3-KETOSTEROID-9-ALPHA-MONOOXYGENASE, OXYGENASE COMPONENT"/>
    <property type="match status" value="1"/>
</dbReference>
<dbReference type="InterPro" id="IPR044043">
    <property type="entry name" value="VanA_C_cat"/>
</dbReference>
<keyword evidence="7" id="KW-0223">Dioxygenase</keyword>
<evidence type="ECO:0000259" key="6">
    <source>
        <dbReference type="PROSITE" id="PS51296"/>
    </source>
</evidence>
<comment type="caution">
    <text evidence="7">The sequence shown here is derived from an EMBL/GenBank/DDBJ whole genome shotgun (WGS) entry which is preliminary data.</text>
</comment>
<name>A0A562ZW54_9BURK</name>
<dbReference type="Proteomes" id="UP000318199">
    <property type="component" value="Unassembled WGS sequence"/>
</dbReference>
<dbReference type="Gene3D" id="2.102.10.10">
    <property type="entry name" value="Rieske [2Fe-2S] iron-sulphur domain"/>
    <property type="match status" value="1"/>
</dbReference>
<dbReference type="GO" id="GO:0051537">
    <property type="term" value="F:2 iron, 2 sulfur cluster binding"/>
    <property type="evidence" value="ECO:0007669"/>
    <property type="project" value="UniProtKB-KW"/>
</dbReference>
<keyword evidence="1" id="KW-0001">2Fe-2S</keyword>
<dbReference type="RefSeq" id="WP_145890087.1">
    <property type="nucleotide sequence ID" value="NZ_VOBQ01000002.1"/>
</dbReference>
<evidence type="ECO:0000256" key="2">
    <source>
        <dbReference type="ARBA" id="ARBA00022723"/>
    </source>
</evidence>
<feature type="domain" description="Rieske" evidence="6">
    <location>
        <begin position="14"/>
        <end position="116"/>
    </location>
</feature>
<keyword evidence="2" id="KW-0479">Metal-binding</keyword>
<reference evidence="7 8" key="1">
    <citation type="submission" date="2019-07" db="EMBL/GenBank/DDBJ databases">
        <title>Caenimonas sedimenti sp. nov., isolated from activated sludge.</title>
        <authorList>
            <person name="Xu J."/>
        </authorList>
    </citation>
    <scope>NUCLEOTIDE SEQUENCE [LARGE SCALE GENOMIC DNA]</scope>
    <source>
        <strain evidence="7 8">HX-9-20</strain>
    </source>
</reference>
<dbReference type="Pfam" id="PF00355">
    <property type="entry name" value="Rieske"/>
    <property type="match status" value="1"/>
</dbReference>
<dbReference type="CDD" id="cd08878">
    <property type="entry name" value="RHO_alpha_C_DMO-like"/>
    <property type="match status" value="1"/>
</dbReference>
<dbReference type="SUPFAM" id="SSF50022">
    <property type="entry name" value="ISP domain"/>
    <property type="match status" value="1"/>
</dbReference>
<evidence type="ECO:0000313" key="8">
    <source>
        <dbReference type="Proteomes" id="UP000318199"/>
    </source>
</evidence>
<keyword evidence="4" id="KW-0408">Iron</keyword>
<organism evidence="7 8">
    <name type="scientific">Caenimonas sedimenti</name>
    <dbReference type="NCBI Taxonomy" id="2596921"/>
    <lineage>
        <taxon>Bacteria</taxon>
        <taxon>Pseudomonadati</taxon>
        <taxon>Pseudomonadota</taxon>
        <taxon>Betaproteobacteria</taxon>
        <taxon>Burkholderiales</taxon>
        <taxon>Comamonadaceae</taxon>
        <taxon>Caenimonas</taxon>
    </lineage>
</organism>
<dbReference type="Pfam" id="PF19112">
    <property type="entry name" value="VanA_C"/>
    <property type="match status" value="1"/>
</dbReference>
<evidence type="ECO:0000256" key="1">
    <source>
        <dbReference type="ARBA" id="ARBA00022714"/>
    </source>
</evidence>
<keyword evidence="3" id="KW-0560">Oxidoreductase</keyword>
<dbReference type="GO" id="GO:0051213">
    <property type="term" value="F:dioxygenase activity"/>
    <property type="evidence" value="ECO:0007669"/>
    <property type="project" value="UniProtKB-KW"/>
</dbReference>
<gene>
    <name evidence="7" type="ORF">FN976_00995</name>
</gene>
<keyword evidence="5" id="KW-0411">Iron-sulfur</keyword>
<dbReference type="PROSITE" id="PS51296">
    <property type="entry name" value="RIESKE"/>
    <property type="match status" value="1"/>
</dbReference>
<dbReference type="PANTHER" id="PTHR21266">
    <property type="entry name" value="IRON-SULFUR DOMAIN CONTAINING PROTEIN"/>
    <property type="match status" value="1"/>
</dbReference>
<protein>
    <submittedName>
        <fullName evidence="7">Aromatic ring-hydroxylating dioxygenase subunit alpha</fullName>
    </submittedName>
</protein>
<dbReference type="GO" id="GO:0046872">
    <property type="term" value="F:metal ion binding"/>
    <property type="evidence" value="ECO:0007669"/>
    <property type="project" value="UniProtKB-KW"/>
</dbReference>
<accession>A0A562ZW54</accession>
<sequence>MIETQVDRFLRNCWYVAGWEDEVPAEGLFERTLLNESVLFYRASGGRVVALENRCCHRGAPLHLGRREGDCVRCLYHGLMFNPEGRCVEIPGQDHIPASACVRTYPVVAKDELLWIWMGDPALADESKIIRFWWHTDPAWRKKREYLHYQAPYTLIVDNLLDFSHLTYVHSNTIGTPSNATTRAQVEPIEGGLRVTRRYHNDQIQANRRSIATFDGPADRWQIYDWYAPSFLSLYTGSAPAGTGAHEGHLVPEAMQYRHCSVQTPETASTTHYWFSHAANFGLETSEVIDVVFDGVLRAFKEDKTIIEAQQQALLKGRPFQTVGIGHDGALVQARRLIQRQLDEEDRAVQSAAQATPAAAASRRIALVPAK</sequence>
<proteinExistence type="predicted"/>
<evidence type="ECO:0000256" key="4">
    <source>
        <dbReference type="ARBA" id="ARBA00023004"/>
    </source>
</evidence>
<dbReference type="SUPFAM" id="SSF55961">
    <property type="entry name" value="Bet v1-like"/>
    <property type="match status" value="1"/>
</dbReference>
<evidence type="ECO:0000256" key="3">
    <source>
        <dbReference type="ARBA" id="ARBA00023002"/>
    </source>
</evidence>
<evidence type="ECO:0000256" key="5">
    <source>
        <dbReference type="ARBA" id="ARBA00023014"/>
    </source>
</evidence>
<dbReference type="EMBL" id="VOBQ01000002">
    <property type="protein sequence ID" value="TWO72852.1"/>
    <property type="molecule type" value="Genomic_DNA"/>
</dbReference>
<dbReference type="OrthoDB" id="9790995at2"/>
<dbReference type="AlphaFoldDB" id="A0A562ZW54"/>
<dbReference type="InterPro" id="IPR050584">
    <property type="entry name" value="Cholesterol_7-desaturase"/>
</dbReference>
<dbReference type="Gene3D" id="3.90.380.10">
    <property type="entry name" value="Naphthalene 1,2-dioxygenase Alpha Subunit, Chain A, domain 1"/>
    <property type="match status" value="1"/>
</dbReference>
<dbReference type="InterPro" id="IPR017941">
    <property type="entry name" value="Rieske_2Fe-2S"/>
</dbReference>
<keyword evidence="8" id="KW-1185">Reference proteome</keyword>